<dbReference type="RefSeq" id="XP_056043491.1">
    <property type="nucleotide sequence ID" value="XM_056190524.1"/>
</dbReference>
<proteinExistence type="predicted"/>
<evidence type="ECO:0000313" key="1">
    <source>
        <dbReference type="EMBL" id="KAJ8100041.1"/>
    </source>
</evidence>
<dbReference type="PANTHER" id="PTHR48471">
    <property type="entry name" value="DDE TNP4 DOMAIN-CONTAINING PROTEIN"/>
    <property type="match status" value="1"/>
</dbReference>
<evidence type="ECO:0000313" key="2">
    <source>
        <dbReference type="Proteomes" id="UP001217417"/>
    </source>
</evidence>
<keyword evidence="2" id="KW-1185">Reference proteome</keyword>
<reference evidence="1" key="1">
    <citation type="submission" date="2023-03" db="EMBL/GenBank/DDBJ databases">
        <title>Near-Complete genome sequence of Lipomyces tetrasporous NRRL Y-64009, an oleaginous yeast capable of growing on lignocellulosic hydrolysates.</title>
        <authorList>
            <consortium name="Lawrence Berkeley National Laboratory"/>
            <person name="Jagtap S.S."/>
            <person name="Liu J.-J."/>
            <person name="Walukiewicz H.E."/>
            <person name="Pangilinan J."/>
            <person name="Lipzen A."/>
            <person name="Ahrendt S."/>
            <person name="Koriabine M."/>
            <person name="Cobaugh K."/>
            <person name="Salamov A."/>
            <person name="Yoshinaga Y."/>
            <person name="Ng V."/>
            <person name="Daum C."/>
            <person name="Grigoriev I.V."/>
            <person name="Slininger P.J."/>
            <person name="Dien B.S."/>
            <person name="Jin Y.-S."/>
            <person name="Rao C.V."/>
        </authorList>
    </citation>
    <scope>NUCLEOTIDE SEQUENCE</scope>
    <source>
        <strain evidence="1">NRRL Y-64009</strain>
    </source>
</reference>
<gene>
    <name evidence="1" type="ORF">POJ06DRAFT_295969</name>
</gene>
<comment type="caution">
    <text evidence="1">The sequence shown here is derived from an EMBL/GenBank/DDBJ whole genome shotgun (WGS) entry which is preliminary data.</text>
</comment>
<dbReference type="Proteomes" id="UP001217417">
    <property type="component" value="Unassembled WGS sequence"/>
</dbReference>
<dbReference type="EMBL" id="JARPMG010000006">
    <property type="protein sequence ID" value="KAJ8100041.1"/>
    <property type="molecule type" value="Genomic_DNA"/>
</dbReference>
<dbReference type="GeneID" id="80885690"/>
<sequence>MDDAVVIALTIASLLALNARRNRVNLTHPVLVSPTRSPWQTLRDSCDEKAFILTTELSPEIFNYILDRGFKRVRDTNYYTPTSLGADGVLGLVLHFLDSSMAQFTLQEAFGTVPSVCSRYIQRGLEMLLDFLKTSIPGAKILWPKTTDLERYAMLIRNQHPIPENAFGSVDGLHLPNAYYNGWVHSHFPPTCSCSLLWEQSCTWRSTRQETCMTRACVARELYQKLHHETAEGYWLIADSAFPTSNGLRDKIGTPLKSKFSVETNNSMLYIDPL</sequence>
<accession>A0AAD7QSB3</accession>
<organism evidence="1 2">
    <name type="scientific">Lipomyces tetrasporus</name>
    <dbReference type="NCBI Taxonomy" id="54092"/>
    <lineage>
        <taxon>Eukaryota</taxon>
        <taxon>Fungi</taxon>
        <taxon>Dikarya</taxon>
        <taxon>Ascomycota</taxon>
        <taxon>Saccharomycotina</taxon>
        <taxon>Lipomycetes</taxon>
        <taxon>Lipomycetales</taxon>
        <taxon>Lipomycetaceae</taxon>
        <taxon>Lipomyces</taxon>
    </lineage>
</organism>
<protein>
    <recommendedName>
        <fullName evidence="3">DDE Tnp4 domain-containing protein</fullName>
    </recommendedName>
</protein>
<dbReference type="AlphaFoldDB" id="A0AAD7QSB3"/>
<dbReference type="PANTHER" id="PTHR48471:SF1">
    <property type="entry name" value="DDE TNP4 DOMAIN-CONTAINING PROTEIN"/>
    <property type="match status" value="1"/>
</dbReference>
<evidence type="ECO:0008006" key="3">
    <source>
        <dbReference type="Google" id="ProtNLM"/>
    </source>
</evidence>
<name>A0AAD7QSB3_9ASCO</name>